<dbReference type="eggNOG" id="KOG4759">
    <property type="taxonomic scope" value="Eukaryota"/>
</dbReference>
<dbReference type="InterPro" id="IPR023584">
    <property type="entry name" value="Ribosome_recyc_fac_dom"/>
</dbReference>
<dbReference type="AlphaFoldDB" id="G7E537"/>
<dbReference type="HOGENOM" id="CLU_976900_0_0_1"/>
<feature type="region of interest" description="Disordered" evidence="4">
    <location>
        <begin position="61"/>
        <end position="80"/>
    </location>
</feature>
<reference evidence="6 7" key="1">
    <citation type="journal article" date="2011" name="J. Gen. Appl. Microbiol.">
        <title>Draft genome sequencing of the enigmatic basidiomycete Mixia osmundae.</title>
        <authorList>
            <person name="Nishida H."/>
            <person name="Nagatsuka Y."/>
            <person name="Sugiyama J."/>
        </authorList>
    </citation>
    <scope>NUCLEOTIDE SEQUENCE [LARGE SCALE GENOMIC DNA]</scope>
    <source>
        <strain evidence="7">CBS 9802 / IAM 14324 / JCM 22182 / KY 12970</strain>
    </source>
</reference>
<reference evidence="6 7" key="2">
    <citation type="journal article" date="2012" name="Open Biol.">
        <title>Characteristics of nucleosomes and linker DNA regions on the genome of the basidiomycete Mixia osmundae revealed by mono- and dinucleosome mapping.</title>
        <authorList>
            <person name="Nishida H."/>
            <person name="Kondo S."/>
            <person name="Matsumoto T."/>
            <person name="Suzuki Y."/>
            <person name="Yoshikawa H."/>
            <person name="Taylor T.D."/>
            <person name="Sugiyama J."/>
        </authorList>
    </citation>
    <scope>NUCLEOTIDE SEQUENCE [LARGE SCALE GENOMIC DNA]</scope>
    <source>
        <strain evidence="7">CBS 9802 / IAM 14324 / JCM 22182 / KY 12970</strain>
    </source>
</reference>
<comment type="function">
    <text evidence="3">Necessary for protein synthesis in mitochondria. Functions as a ribosome recycling factor in mitochondria.</text>
</comment>
<dbReference type="GO" id="GO:0005739">
    <property type="term" value="C:mitochondrion"/>
    <property type="evidence" value="ECO:0007669"/>
    <property type="project" value="TreeGrafter"/>
</dbReference>
<dbReference type="PANTHER" id="PTHR20982:SF3">
    <property type="entry name" value="MITOCHONDRIAL RIBOSOME RECYCLING FACTOR PSEUDO 1"/>
    <property type="match status" value="1"/>
</dbReference>
<evidence type="ECO:0000256" key="4">
    <source>
        <dbReference type="SAM" id="MobiDB-lite"/>
    </source>
</evidence>
<dbReference type="OMA" id="PRIICTR"/>
<dbReference type="PANTHER" id="PTHR20982">
    <property type="entry name" value="RIBOSOME RECYCLING FACTOR"/>
    <property type="match status" value="1"/>
</dbReference>
<evidence type="ECO:0000256" key="2">
    <source>
        <dbReference type="ARBA" id="ARBA00022917"/>
    </source>
</evidence>
<evidence type="ECO:0000313" key="7">
    <source>
        <dbReference type="Proteomes" id="UP000009131"/>
    </source>
</evidence>
<dbReference type="Gene3D" id="1.10.132.20">
    <property type="entry name" value="Ribosome-recycling factor"/>
    <property type="match status" value="1"/>
</dbReference>
<dbReference type="OrthoDB" id="407355at2759"/>
<protein>
    <recommendedName>
        <fullName evidence="5">Ribosome recycling factor domain-containing protein</fullName>
    </recommendedName>
</protein>
<evidence type="ECO:0000256" key="3">
    <source>
        <dbReference type="ARBA" id="ARBA00024909"/>
    </source>
</evidence>
<dbReference type="STRING" id="764103.G7E537"/>
<evidence type="ECO:0000259" key="5">
    <source>
        <dbReference type="Pfam" id="PF01765"/>
    </source>
</evidence>
<keyword evidence="2" id="KW-0648">Protein biosynthesis</keyword>
<dbReference type="EMBL" id="BABT02000146">
    <property type="protein sequence ID" value="GAA97947.1"/>
    <property type="molecule type" value="Genomic_DNA"/>
</dbReference>
<organism evidence="6 7">
    <name type="scientific">Mixia osmundae (strain CBS 9802 / IAM 14324 / JCM 22182 / KY 12970)</name>
    <dbReference type="NCBI Taxonomy" id="764103"/>
    <lineage>
        <taxon>Eukaryota</taxon>
        <taxon>Fungi</taxon>
        <taxon>Dikarya</taxon>
        <taxon>Basidiomycota</taxon>
        <taxon>Pucciniomycotina</taxon>
        <taxon>Mixiomycetes</taxon>
        <taxon>Mixiales</taxon>
        <taxon>Mixiaceae</taxon>
        <taxon>Mixia</taxon>
    </lineage>
</organism>
<sequence>MSLVRGRDSFVKLLCVCQCQLGVPRTTIIRTSKRRLLARQHASFQTPALAIRASLTTSAQALKSKGKGKSKGKTAANIDTAEMGDTSLPSESFHMDEHEKAMRNAIDRLRVALKSTVDRVGRVNPSILSSVKVELPIDIDGRVEKRQQPLLDLALVKVKDAVTLLVSAFDPDNLKEIERAIGIANLGLTPNRIDKQTLSISVPKPTVESRQVLSRQAQTLCEHARTSIRTSRNLGMKEIRSDQDRKVIGEDESRKQGKKLDELSRRHTKEVDDIFDAASKIILDK</sequence>
<evidence type="ECO:0000313" key="6">
    <source>
        <dbReference type="EMBL" id="GAA97947.1"/>
    </source>
</evidence>
<dbReference type="Proteomes" id="UP000009131">
    <property type="component" value="Unassembled WGS sequence"/>
</dbReference>
<feature type="domain" description="Ribosome recycling factor" evidence="5">
    <location>
        <begin position="119"/>
        <end position="283"/>
    </location>
</feature>
<comment type="similarity">
    <text evidence="1">Belongs to the RRF family.</text>
</comment>
<dbReference type="GO" id="GO:0043023">
    <property type="term" value="F:ribosomal large subunit binding"/>
    <property type="evidence" value="ECO:0007669"/>
    <property type="project" value="TreeGrafter"/>
</dbReference>
<dbReference type="Pfam" id="PF01765">
    <property type="entry name" value="RRF"/>
    <property type="match status" value="1"/>
</dbReference>
<keyword evidence="7" id="KW-1185">Reference proteome</keyword>
<dbReference type="GO" id="GO:0006412">
    <property type="term" value="P:translation"/>
    <property type="evidence" value="ECO:0007669"/>
    <property type="project" value="UniProtKB-KW"/>
</dbReference>
<dbReference type="InterPro" id="IPR036191">
    <property type="entry name" value="RRF_sf"/>
</dbReference>
<accession>G7E537</accession>
<comment type="caution">
    <text evidence="6">The sequence shown here is derived from an EMBL/GenBank/DDBJ whole genome shotgun (WGS) entry which is preliminary data.</text>
</comment>
<dbReference type="InterPro" id="IPR002661">
    <property type="entry name" value="Ribosome_recyc_fac"/>
</dbReference>
<evidence type="ECO:0000256" key="1">
    <source>
        <dbReference type="ARBA" id="ARBA00005912"/>
    </source>
</evidence>
<dbReference type="RefSeq" id="XP_014566364.1">
    <property type="nucleotide sequence ID" value="XM_014710878.1"/>
</dbReference>
<proteinExistence type="inferred from homology"/>
<gene>
    <name evidence="6" type="primary">Mo04627</name>
    <name evidence="6" type="ORF">E5Q_04627</name>
</gene>
<dbReference type="InParanoid" id="G7E537"/>
<dbReference type="Gene3D" id="3.30.1360.40">
    <property type="match status" value="1"/>
</dbReference>
<name>G7E537_MIXOS</name>
<dbReference type="SUPFAM" id="SSF55194">
    <property type="entry name" value="Ribosome recycling factor, RRF"/>
    <property type="match status" value="1"/>
</dbReference>